<evidence type="ECO:0000313" key="3">
    <source>
        <dbReference type="EMBL" id="KAB5565251.1"/>
    </source>
</evidence>
<sequence length="226" mass="26411">MAGDMMLYWGSGSPPCWKVQIALEEKNLQGYHHKLLSFDKGEHKCEEVMKLNPRGQLPTFKHGDVVVNESMAACMYLENRFKSQGTQLIPDDVKEQALVLQRAFETSTLQQKMYEVLFYEYYVPEPERHESALKRNRENLKTELQLWEGYLQQMGKGSFLAGKNFSMADVFFFPAFAYIPRFGLSKERYPKLTEYYEMVKERPSIKASWPPHWLEKATEGDTLKDL</sequence>
<accession>A0A5N5NFE3</accession>
<dbReference type="InterPro" id="IPR036282">
    <property type="entry name" value="Glutathione-S-Trfase_C_sf"/>
</dbReference>
<dbReference type="CDD" id="cd00570">
    <property type="entry name" value="GST_N_family"/>
    <property type="match status" value="1"/>
</dbReference>
<dbReference type="GO" id="GO:0004364">
    <property type="term" value="F:glutathione transferase activity"/>
    <property type="evidence" value="ECO:0007669"/>
    <property type="project" value="TreeGrafter"/>
</dbReference>
<dbReference type="GO" id="GO:0006749">
    <property type="term" value="P:glutathione metabolic process"/>
    <property type="evidence" value="ECO:0007669"/>
    <property type="project" value="TreeGrafter"/>
</dbReference>
<dbReference type="InterPro" id="IPR040079">
    <property type="entry name" value="Glutathione_S-Trfase"/>
</dbReference>
<keyword evidence="4" id="KW-1185">Reference proteome</keyword>
<dbReference type="PROSITE" id="PS50405">
    <property type="entry name" value="GST_CTER"/>
    <property type="match status" value="1"/>
</dbReference>
<dbReference type="SFLD" id="SFLDS00019">
    <property type="entry name" value="Glutathione_Transferase_(cytos"/>
    <property type="match status" value="1"/>
</dbReference>
<dbReference type="SUPFAM" id="SSF52833">
    <property type="entry name" value="Thioredoxin-like"/>
    <property type="match status" value="1"/>
</dbReference>
<reference evidence="3 4" key="1">
    <citation type="submission" date="2019-06" db="EMBL/GenBank/DDBJ databases">
        <title>A chromosome-scale genome assembly of the striped catfish, Pangasianodon hypophthalmus.</title>
        <authorList>
            <person name="Wen M."/>
            <person name="Zahm M."/>
            <person name="Roques C."/>
            <person name="Cabau C."/>
            <person name="Klopp C."/>
            <person name="Donnadieu C."/>
            <person name="Jouanno E."/>
            <person name="Avarre J.-C."/>
            <person name="Campet M."/>
            <person name="Ha T.T.T."/>
            <person name="Dugue R."/>
            <person name="Lampietro C."/>
            <person name="Louis A."/>
            <person name="Herpin A."/>
            <person name="Echchiki A."/>
            <person name="Berthelot C."/>
            <person name="Parey E."/>
            <person name="Roest-Crollius H."/>
            <person name="Braasch I."/>
            <person name="Postlethwait J."/>
            <person name="Bobe J."/>
            <person name="Montfort J."/>
            <person name="Bouchez O."/>
            <person name="Begum T."/>
            <person name="Schartl M."/>
            <person name="Guiguen Y."/>
        </authorList>
    </citation>
    <scope>NUCLEOTIDE SEQUENCE [LARGE SCALE GENOMIC DNA]</scope>
    <source>
        <strain evidence="3 4">Indonesia</strain>
        <tissue evidence="3">Blood</tissue>
    </source>
</reference>
<dbReference type="FunFam" id="3.40.30.10:FF:000221">
    <property type="entry name" value="Glutathione S-transferase rho"/>
    <property type="match status" value="1"/>
</dbReference>
<dbReference type="Proteomes" id="UP000327468">
    <property type="component" value="Chromosome 9"/>
</dbReference>
<dbReference type="FunFam" id="1.20.1050.10:FF:000046">
    <property type="entry name" value="Glutathione S-transferase rho"/>
    <property type="match status" value="1"/>
</dbReference>
<dbReference type="EMBL" id="VFJC01000010">
    <property type="protein sequence ID" value="KAB5565251.1"/>
    <property type="molecule type" value="Genomic_DNA"/>
</dbReference>
<dbReference type="SUPFAM" id="SSF47616">
    <property type="entry name" value="GST C-terminal domain-like"/>
    <property type="match status" value="1"/>
</dbReference>
<dbReference type="PROSITE" id="PS50404">
    <property type="entry name" value="GST_NTER"/>
    <property type="match status" value="1"/>
</dbReference>
<comment type="caution">
    <text evidence="3">The sequence shown here is derived from an EMBL/GenBank/DDBJ whole genome shotgun (WGS) entry which is preliminary data.</text>
</comment>
<dbReference type="AlphaFoldDB" id="A0A5N5NFE3"/>
<evidence type="ECO:0000259" key="2">
    <source>
        <dbReference type="PROSITE" id="PS50405"/>
    </source>
</evidence>
<dbReference type="GO" id="GO:0006559">
    <property type="term" value="P:L-phenylalanine catabolic process"/>
    <property type="evidence" value="ECO:0007669"/>
    <property type="project" value="TreeGrafter"/>
</dbReference>
<organism evidence="3 4">
    <name type="scientific">Pangasianodon hypophthalmus</name>
    <name type="common">Striped catfish</name>
    <name type="synonym">Helicophagus hypophthalmus</name>
    <dbReference type="NCBI Taxonomy" id="310915"/>
    <lineage>
        <taxon>Eukaryota</taxon>
        <taxon>Metazoa</taxon>
        <taxon>Chordata</taxon>
        <taxon>Craniata</taxon>
        <taxon>Vertebrata</taxon>
        <taxon>Euteleostomi</taxon>
        <taxon>Actinopterygii</taxon>
        <taxon>Neopterygii</taxon>
        <taxon>Teleostei</taxon>
        <taxon>Ostariophysi</taxon>
        <taxon>Siluriformes</taxon>
        <taxon>Pangasiidae</taxon>
        <taxon>Pangasianodon</taxon>
    </lineage>
</organism>
<dbReference type="Gene3D" id="1.20.1050.10">
    <property type="match status" value="1"/>
</dbReference>
<dbReference type="InterPro" id="IPR004046">
    <property type="entry name" value="GST_C"/>
</dbReference>
<feature type="domain" description="GST C-terminal" evidence="2">
    <location>
        <begin position="92"/>
        <end position="220"/>
    </location>
</feature>
<dbReference type="PANTHER" id="PTHR42673">
    <property type="entry name" value="MALEYLACETOACETATE ISOMERASE"/>
    <property type="match status" value="1"/>
</dbReference>
<evidence type="ECO:0000313" key="4">
    <source>
        <dbReference type="Proteomes" id="UP000327468"/>
    </source>
</evidence>
<evidence type="ECO:0000259" key="1">
    <source>
        <dbReference type="PROSITE" id="PS50404"/>
    </source>
</evidence>
<dbReference type="InterPro" id="IPR004045">
    <property type="entry name" value="Glutathione_S-Trfase_N"/>
</dbReference>
<protein>
    <recommendedName>
        <fullName evidence="5">Glutathione transferase</fullName>
    </recommendedName>
</protein>
<dbReference type="PANTHER" id="PTHR42673:SF4">
    <property type="entry name" value="MALEYLACETOACETATE ISOMERASE"/>
    <property type="match status" value="1"/>
</dbReference>
<dbReference type="Pfam" id="PF14497">
    <property type="entry name" value="GST_C_3"/>
    <property type="match status" value="1"/>
</dbReference>
<feature type="domain" description="GST N-terminal" evidence="1">
    <location>
        <begin position="3"/>
        <end position="85"/>
    </location>
</feature>
<dbReference type="GO" id="GO:0005739">
    <property type="term" value="C:mitochondrion"/>
    <property type="evidence" value="ECO:0007669"/>
    <property type="project" value="TreeGrafter"/>
</dbReference>
<name>A0A5N5NFE3_PANHP</name>
<dbReference type="Pfam" id="PF13409">
    <property type="entry name" value="GST_N_2"/>
    <property type="match status" value="1"/>
</dbReference>
<dbReference type="GO" id="GO:0016034">
    <property type="term" value="F:maleylacetoacetate isomerase activity"/>
    <property type="evidence" value="ECO:0007669"/>
    <property type="project" value="TreeGrafter"/>
</dbReference>
<dbReference type="InterPro" id="IPR036249">
    <property type="entry name" value="Thioredoxin-like_sf"/>
</dbReference>
<dbReference type="InterPro" id="IPR010987">
    <property type="entry name" value="Glutathione-S-Trfase_C-like"/>
</dbReference>
<dbReference type="SFLD" id="SFLDG00358">
    <property type="entry name" value="Main_(cytGST)"/>
    <property type="match status" value="1"/>
</dbReference>
<dbReference type="Gene3D" id="3.40.30.10">
    <property type="entry name" value="Glutaredoxin"/>
    <property type="match status" value="1"/>
</dbReference>
<evidence type="ECO:0008006" key="5">
    <source>
        <dbReference type="Google" id="ProtNLM"/>
    </source>
</evidence>
<gene>
    <name evidence="3" type="ORF">PHYPO_G00238970</name>
</gene>
<proteinExistence type="predicted"/>
<dbReference type="CDD" id="cd00299">
    <property type="entry name" value="GST_C_family"/>
    <property type="match status" value="1"/>
</dbReference>